<comment type="caution">
    <text evidence="3">The sequence shown here is derived from an EMBL/GenBank/DDBJ whole genome shotgun (WGS) entry which is preliminary data.</text>
</comment>
<keyword evidence="2" id="KW-1133">Transmembrane helix</keyword>
<protein>
    <submittedName>
        <fullName evidence="3">Uncharacterized protein</fullName>
    </submittedName>
</protein>
<keyword evidence="2" id="KW-0812">Transmembrane</keyword>
<dbReference type="EMBL" id="VWNA01000001">
    <property type="protein sequence ID" value="MQT13771.1"/>
    <property type="molecule type" value="Genomic_DNA"/>
</dbReference>
<feature type="compositionally biased region" description="Basic and acidic residues" evidence="1">
    <location>
        <begin position="11"/>
        <end position="28"/>
    </location>
</feature>
<feature type="region of interest" description="Disordered" evidence="1">
    <location>
        <begin position="1"/>
        <end position="30"/>
    </location>
</feature>
<proteinExistence type="predicted"/>
<evidence type="ECO:0000256" key="2">
    <source>
        <dbReference type="SAM" id="Phobius"/>
    </source>
</evidence>
<evidence type="ECO:0000313" key="3">
    <source>
        <dbReference type="EMBL" id="MQT13771.1"/>
    </source>
</evidence>
<sequence>MSLNEPVATETPREEAAAEPPPKPRREPMTGPGLRTLVVAFVALYVVGGWLVPAALHSAKHKTSFVYSLCKRGVVMTHLWTDASCR</sequence>
<name>A0A6A7Y6R5_9HYPH</name>
<organism evidence="3 4">
    <name type="scientific">Segnochrobactrum spirostomi</name>
    <dbReference type="NCBI Taxonomy" id="2608987"/>
    <lineage>
        <taxon>Bacteria</taxon>
        <taxon>Pseudomonadati</taxon>
        <taxon>Pseudomonadota</taxon>
        <taxon>Alphaproteobacteria</taxon>
        <taxon>Hyphomicrobiales</taxon>
        <taxon>Segnochrobactraceae</taxon>
        <taxon>Segnochrobactrum</taxon>
    </lineage>
</organism>
<dbReference type="AlphaFoldDB" id="A0A6A7Y6R5"/>
<feature type="transmembrane region" description="Helical" evidence="2">
    <location>
        <begin position="34"/>
        <end position="56"/>
    </location>
</feature>
<evidence type="ECO:0000313" key="4">
    <source>
        <dbReference type="Proteomes" id="UP000332515"/>
    </source>
</evidence>
<evidence type="ECO:0000256" key="1">
    <source>
        <dbReference type="SAM" id="MobiDB-lite"/>
    </source>
</evidence>
<feature type="compositionally biased region" description="Low complexity" evidence="1">
    <location>
        <begin position="1"/>
        <end position="10"/>
    </location>
</feature>
<reference evidence="3 4" key="1">
    <citation type="submission" date="2019-09" db="EMBL/GenBank/DDBJ databases">
        <title>Segnochrobactrum spirostomi gen. nov., sp. nov., isolated from the ciliate Spirostomum cf. yagiui and description of a novel family, Segnochrobactraceae fam. nov. within the order Rhizobiales of the class Alphaproteobacteria.</title>
        <authorList>
            <person name="Akter S."/>
            <person name="Shazib S.U.A."/>
            <person name="Shin M.K."/>
        </authorList>
    </citation>
    <scope>NUCLEOTIDE SEQUENCE [LARGE SCALE GENOMIC DNA]</scope>
    <source>
        <strain evidence="3 4">Sp-1</strain>
    </source>
</reference>
<dbReference type="Proteomes" id="UP000332515">
    <property type="component" value="Unassembled WGS sequence"/>
</dbReference>
<dbReference type="RefSeq" id="WP_153483021.1">
    <property type="nucleotide sequence ID" value="NZ_VWNA01000001.1"/>
</dbReference>
<gene>
    <name evidence="3" type="ORF">F0357_14200</name>
</gene>
<keyword evidence="4" id="KW-1185">Reference proteome</keyword>
<keyword evidence="2" id="KW-0472">Membrane</keyword>
<accession>A0A6A7Y6R5</accession>